<dbReference type="RefSeq" id="WP_249914704.1">
    <property type="nucleotide sequence ID" value="NZ_JAMGBB010000001.1"/>
</dbReference>
<feature type="chain" id="PRO_5045839983" evidence="2">
    <location>
        <begin position="18"/>
        <end position="235"/>
    </location>
</feature>
<feature type="region of interest" description="Disordered" evidence="1">
    <location>
        <begin position="107"/>
        <end position="144"/>
    </location>
</feature>
<feature type="signal peptide" evidence="2">
    <location>
        <begin position="1"/>
        <end position="17"/>
    </location>
</feature>
<feature type="compositionally biased region" description="Basic and acidic residues" evidence="1">
    <location>
        <begin position="110"/>
        <end position="144"/>
    </location>
</feature>
<dbReference type="Gene3D" id="1.10.238.10">
    <property type="entry name" value="EF-hand"/>
    <property type="match status" value="1"/>
</dbReference>
<feature type="region of interest" description="Disordered" evidence="1">
    <location>
        <begin position="204"/>
        <end position="235"/>
    </location>
</feature>
<dbReference type="PROSITE" id="PS00018">
    <property type="entry name" value="EF_HAND_1"/>
    <property type="match status" value="1"/>
</dbReference>
<proteinExistence type="predicted"/>
<dbReference type="InterPro" id="IPR011992">
    <property type="entry name" value="EF-hand-dom_pair"/>
</dbReference>
<evidence type="ECO:0000256" key="2">
    <source>
        <dbReference type="SAM" id="SignalP"/>
    </source>
</evidence>
<comment type="caution">
    <text evidence="4">The sequence shown here is derived from an EMBL/GenBank/DDBJ whole genome shotgun (WGS) entry which is preliminary data.</text>
</comment>
<dbReference type="EMBL" id="JAMGBB010000001">
    <property type="protein sequence ID" value="MCL6740262.1"/>
    <property type="molecule type" value="Genomic_DNA"/>
</dbReference>
<feature type="domain" description="EF-hand" evidence="3">
    <location>
        <begin position="77"/>
        <end position="94"/>
    </location>
</feature>
<evidence type="ECO:0000259" key="3">
    <source>
        <dbReference type="Pfam" id="PF13202"/>
    </source>
</evidence>
<feature type="domain" description="EF-hand" evidence="3">
    <location>
        <begin position="51"/>
        <end position="71"/>
    </location>
</feature>
<sequence length="235" mass="25923">MPLVAPIIALLMSAAAADEPPITVKAYPWAPFISPMGEPFRGRATAESPIARWFGQADANRDGVLTADEMQADADRFFAKLDDNHDGQIDPQEITTYEWEVAPDVQVNTDWKRPRGDTAPKPEPDRDHPFGDDRKRGDRYDGYRLDGLQGGARYGLLNIPQPVASADADFNRAVTLAEFRQAASTRFKLLDSDGQGRLTLAALEARLPTRPKGKGEKHRKGEFDSRVGQPLPKGD</sequence>
<gene>
    <name evidence="4" type="ORF">LZ518_03820</name>
</gene>
<dbReference type="InterPro" id="IPR002048">
    <property type="entry name" value="EF_hand_dom"/>
</dbReference>
<feature type="compositionally biased region" description="Basic residues" evidence="1">
    <location>
        <begin position="209"/>
        <end position="218"/>
    </location>
</feature>
<keyword evidence="2" id="KW-0732">Signal</keyword>
<dbReference type="SUPFAM" id="SSF47473">
    <property type="entry name" value="EF-hand"/>
    <property type="match status" value="1"/>
</dbReference>
<dbReference type="Proteomes" id="UP001165383">
    <property type="component" value="Unassembled WGS sequence"/>
</dbReference>
<evidence type="ECO:0000313" key="5">
    <source>
        <dbReference type="Proteomes" id="UP001165383"/>
    </source>
</evidence>
<accession>A0ABT0S7H3</accession>
<evidence type="ECO:0000256" key="1">
    <source>
        <dbReference type="SAM" id="MobiDB-lite"/>
    </source>
</evidence>
<name>A0ABT0S7H3_9SPHN</name>
<evidence type="ECO:0000313" key="4">
    <source>
        <dbReference type="EMBL" id="MCL6740262.1"/>
    </source>
</evidence>
<reference evidence="4" key="1">
    <citation type="submission" date="2022-05" db="EMBL/GenBank/DDBJ databases">
        <authorList>
            <person name="Jo J.-H."/>
            <person name="Im W.-T."/>
        </authorList>
    </citation>
    <scope>NUCLEOTIDE SEQUENCE</scope>
    <source>
        <strain evidence="4">RB56-2</strain>
    </source>
</reference>
<keyword evidence="5" id="KW-1185">Reference proteome</keyword>
<dbReference type="Pfam" id="PF13202">
    <property type="entry name" value="EF-hand_5"/>
    <property type="match status" value="2"/>
</dbReference>
<organism evidence="4 5">
    <name type="scientific">Sphingomonas brevis</name>
    <dbReference type="NCBI Taxonomy" id="2908206"/>
    <lineage>
        <taxon>Bacteria</taxon>
        <taxon>Pseudomonadati</taxon>
        <taxon>Pseudomonadota</taxon>
        <taxon>Alphaproteobacteria</taxon>
        <taxon>Sphingomonadales</taxon>
        <taxon>Sphingomonadaceae</taxon>
        <taxon>Sphingomonas</taxon>
    </lineage>
</organism>
<protein>
    <submittedName>
        <fullName evidence="4">EF-hand domain-containing protein</fullName>
    </submittedName>
</protein>
<dbReference type="InterPro" id="IPR018247">
    <property type="entry name" value="EF_Hand_1_Ca_BS"/>
</dbReference>